<dbReference type="AlphaFoldDB" id="A0A0G4KQS1"/>
<evidence type="ECO:0000313" key="4">
    <source>
        <dbReference type="Proteomes" id="UP000045706"/>
    </source>
</evidence>
<dbReference type="Proteomes" id="UP000045706">
    <property type="component" value="Unassembled WGS sequence"/>
</dbReference>
<accession>A0A0G4KQS1</accession>
<reference evidence="3 4" key="1">
    <citation type="submission" date="2015-05" db="EMBL/GenBank/DDBJ databases">
        <authorList>
            <person name="Fogelqvist Johan"/>
        </authorList>
    </citation>
    <scope>NUCLEOTIDE SEQUENCE [LARGE SCALE GENOMIC DNA]</scope>
    <source>
        <strain evidence="2">VL1</strain>
        <strain evidence="1">VL2</strain>
    </source>
</reference>
<sequence>MNDKERRIKVPRKSDFSDSSMMCYYCPPEWTIDGTSAPKNKGVLRDSVVVPPIAQNFKKTEFAPKSFDRAPKVFTATNELDIICSGNLRVVVSAERADASWFVSHGR</sequence>
<evidence type="ECO:0000313" key="2">
    <source>
        <dbReference type="EMBL" id="CRK28248.1"/>
    </source>
</evidence>
<protein>
    <submittedName>
        <fullName evidence="1">Uncharacterized protein</fullName>
    </submittedName>
</protein>
<dbReference type="Proteomes" id="UP000044602">
    <property type="component" value="Unassembled WGS sequence"/>
</dbReference>
<dbReference type="EMBL" id="CVQI01002780">
    <property type="protein sequence ID" value="CRK12114.1"/>
    <property type="molecule type" value="Genomic_DNA"/>
</dbReference>
<dbReference type="STRING" id="100787.A0A0G4KQS1"/>
<proteinExistence type="predicted"/>
<evidence type="ECO:0000313" key="3">
    <source>
        <dbReference type="Proteomes" id="UP000044602"/>
    </source>
</evidence>
<name>A0A0G4KQS1_VERLO</name>
<dbReference type="InterPro" id="IPR037221">
    <property type="entry name" value="H-type_lectin_dom_sf"/>
</dbReference>
<dbReference type="EMBL" id="CVQH01020663">
    <property type="protein sequence ID" value="CRK28248.1"/>
    <property type="molecule type" value="Genomic_DNA"/>
</dbReference>
<evidence type="ECO:0000313" key="1">
    <source>
        <dbReference type="EMBL" id="CRK12114.1"/>
    </source>
</evidence>
<keyword evidence="3" id="KW-1185">Reference proteome</keyword>
<gene>
    <name evidence="2" type="ORF">BN1708_015144</name>
    <name evidence="1" type="ORF">BN1723_009600</name>
</gene>
<organism evidence="1 4">
    <name type="scientific">Verticillium longisporum</name>
    <name type="common">Verticillium dahliae var. longisporum</name>
    <dbReference type="NCBI Taxonomy" id="100787"/>
    <lineage>
        <taxon>Eukaryota</taxon>
        <taxon>Fungi</taxon>
        <taxon>Dikarya</taxon>
        <taxon>Ascomycota</taxon>
        <taxon>Pezizomycotina</taxon>
        <taxon>Sordariomycetes</taxon>
        <taxon>Hypocreomycetidae</taxon>
        <taxon>Glomerellales</taxon>
        <taxon>Plectosphaerellaceae</taxon>
        <taxon>Verticillium</taxon>
    </lineage>
</organism>
<dbReference type="Gene3D" id="2.60.40.2080">
    <property type="match status" value="1"/>
</dbReference>